<dbReference type="EMBL" id="MT144065">
    <property type="protein sequence ID" value="QJA47955.1"/>
    <property type="molecule type" value="Genomic_DNA"/>
</dbReference>
<dbReference type="Gene3D" id="1.10.10.60">
    <property type="entry name" value="Homeodomain-like"/>
    <property type="match status" value="1"/>
</dbReference>
<accession>A0A6H1ZL13</accession>
<organism evidence="1">
    <name type="scientific">viral metagenome</name>
    <dbReference type="NCBI Taxonomy" id="1070528"/>
    <lineage>
        <taxon>unclassified sequences</taxon>
        <taxon>metagenomes</taxon>
        <taxon>organismal metagenomes</taxon>
    </lineage>
</organism>
<dbReference type="AlphaFoldDB" id="A0A6H1ZL13"/>
<name>A0A6H1ZL13_9ZZZZ</name>
<sequence>MTTDTQVNKGGQPTKLTPDRQAIIIEFIESGNYISTACDAAGITRQTYLNWLEWGEEEAKNGGGLYFNFFEAIKKAQAQAEAERVARVRAAGIGGGVSKRRVTTFKDGTETIEETFQTPQWLADMTHLERRHPERWGRRDRTTVDINETRSIQITQVTEVRKAGEIVEGKIVKELPEGDTDATE</sequence>
<evidence type="ECO:0000313" key="1">
    <source>
        <dbReference type="EMBL" id="QJA47955.1"/>
    </source>
</evidence>
<gene>
    <name evidence="1" type="ORF">TM448A00780_0006</name>
</gene>
<proteinExistence type="predicted"/>
<protein>
    <submittedName>
        <fullName evidence="1">Uncharacterized protein</fullName>
    </submittedName>
</protein>
<reference evidence="1" key="1">
    <citation type="submission" date="2020-03" db="EMBL/GenBank/DDBJ databases">
        <title>The deep terrestrial virosphere.</title>
        <authorList>
            <person name="Holmfeldt K."/>
            <person name="Nilsson E."/>
            <person name="Simone D."/>
            <person name="Lopez-Fernandez M."/>
            <person name="Wu X."/>
            <person name="de Brujin I."/>
            <person name="Lundin D."/>
            <person name="Andersson A."/>
            <person name="Bertilsson S."/>
            <person name="Dopson M."/>
        </authorList>
    </citation>
    <scope>NUCLEOTIDE SEQUENCE</scope>
    <source>
        <strain evidence="1">TM448A00780</strain>
    </source>
</reference>